<evidence type="ECO:0008006" key="3">
    <source>
        <dbReference type="Google" id="ProtNLM"/>
    </source>
</evidence>
<dbReference type="Proteomes" id="UP001595766">
    <property type="component" value="Unassembled WGS sequence"/>
</dbReference>
<proteinExistence type="predicted"/>
<evidence type="ECO:0000313" key="2">
    <source>
        <dbReference type="Proteomes" id="UP001595766"/>
    </source>
</evidence>
<reference evidence="2" key="1">
    <citation type="journal article" date="2019" name="Int. J. Syst. Evol. Microbiol.">
        <title>The Global Catalogue of Microorganisms (GCM) 10K type strain sequencing project: providing services to taxonomists for standard genome sequencing and annotation.</title>
        <authorList>
            <consortium name="The Broad Institute Genomics Platform"/>
            <consortium name="The Broad Institute Genome Sequencing Center for Infectious Disease"/>
            <person name="Wu L."/>
            <person name="Ma J."/>
        </authorList>
    </citation>
    <scope>NUCLEOTIDE SEQUENCE [LARGE SCALE GENOMIC DNA]</scope>
    <source>
        <strain evidence="2">CECT 8551</strain>
    </source>
</reference>
<dbReference type="EMBL" id="JBHSAV010000023">
    <property type="protein sequence ID" value="MFC3976274.1"/>
    <property type="molecule type" value="Genomic_DNA"/>
</dbReference>
<sequence>MARQFTYSPIFTIQVFHNYFLNKGQTSFEDLNENEKAEMLAKYDFSSFLNVIPTPKTKQLIKNHRLVLRKNNFELHLIGQLNHDNIPLIEISADTTLEFYLVLRDIEFLNYTSLDWKRDHFLMITNHPLWDYLPHMEFIKSSIINENHAIPRDILVHNLVDQSPLPSQCIGVISLKAKTPLADMSIIEDEFKVKENLTYKIQFQNRATIWKYILKSGESLTTSQSLPLTKTGYIPLTTTELNGMEDYDCYFPNPSNTKIAIEGNQAYSEIFINN</sequence>
<name>A0ABV8EIZ2_9BACT</name>
<protein>
    <recommendedName>
        <fullName evidence="3">Ig-like domain-containing protein</fullName>
    </recommendedName>
</protein>
<evidence type="ECO:0000313" key="1">
    <source>
        <dbReference type="EMBL" id="MFC3976274.1"/>
    </source>
</evidence>
<comment type="caution">
    <text evidence="1">The sequence shown here is derived from an EMBL/GenBank/DDBJ whole genome shotgun (WGS) entry which is preliminary data.</text>
</comment>
<organism evidence="1 2">
    <name type="scientific">Belliella kenyensis</name>
    <dbReference type="NCBI Taxonomy" id="1472724"/>
    <lineage>
        <taxon>Bacteria</taxon>
        <taxon>Pseudomonadati</taxon>
        <taxon>Bacteroidota</taxon>
        <taxon>Cytophagia</taxon>
        <taxon>Cytophagales</taxon>
        <taxon>Cyclobacteriaceae</taxon>
        <taxon>Belliella</taxon>
    </lineage>
</organism>
<keyword evidence="2" id="KW-1185">Reference proteome</keyword>
<accession>A0ABV8EIZ2</accession>
<dbReference type="RefSeq" id="WP_241290915.1">
    <property type="nucleotide sequence ID" value="NZ_JAKZGR010000001.1"/>
</dbReference>
<gene>
    <name evidence="1" type="ORF">ACFOUP_07785</name>
</gene>